<name>A0ABP3TVD6_9FLAO</name>
<dbReference type="PIRSF" id="PIRSF006402">
    <property type="entry name" value="UCP006402_thioredoxin"/>
    <property type="match status" value="1"/>
</dbReference>
<dbReference type="PANTHER" id="PTHR42899:SF1">
    <property type="entry name" value="SPERMATOGENESIS-ASSOCIATED PROTEIN 20"/>
    <property type="match status" value="1"/>
</dbReference>
<dbReference type="Pfam" id="PF03190">
    <property type="entry name" value="Thioredox_DsbH"/>
    <property type="match status" value="1"/>
</dbReference>
<dbReference type="Gene3D" id="1.50.10.10">
    <property type="match status" value="2"/>
</dbReference>
<dbReference type="InterPro" id="IPR036249">
    <property type="entry name" value="Thioredoxin-like_sf"/>
</dbReference>
<reference evidence="3" key="1">
    <citation type="journal article" date="2019" name="Int. J. Syst. Evol. Microbiol.">
        <title>The Global Catalogue of Microorganisms (GCM) 10K type strain sequencing project: providing services to taxonomists for standard genome sequencing and annotation.</title>
        <authorList>
            <consortium name="The Broad Institute Genomics Platform"/>
            <consortium name="The Broad Institute Genome Sequencing Center for Infectious Disease"/>
            <person name="Wu L."/>
            <person name="Ma J."/>
        </authorList>
    </citation>
    <scope>NUCLEOTIDE SEQUENCE [LARGE SCALE GENOMIC DNA]</scope>
    <source>
        <strain evidence="3">JCM 15974</strain>
    </source>
</reference>
<dbReference type="SUPFAM" id="SSF48208">
    <property type="entry name" value="Six-hairpin glycosidases"/>
    <property type="match status" value="1"/>
</dbReference>
<dbReference type="Gene3D" id="3.40.30.10">
    <property type="entry name" value="Glutaredoxin"/>
    <property type="match status" value="1"/>
</dbReference>
<comment type="caution">
    <text evidence="2">The sequence shown here is derived from an EMBL/GenBank/DDBJ whole genome shotgun (WGS) entry which is preliminary data.</text>
</comment>
<dbReference type="RefSeq" id="WP_343911668.1">
    <property type="nucleotide sequence ID" value="NZ_BAAAGE010000001.1"/>
</dbReference>
<accession>A0ABP3TVD6</accession>
<dbReference type="InterPro" id="IPR012341">
    <property type="entry name" value="6hp_glycosidase-like_sf"/>
</dbReference>
<dbReference type="PANTHER" id="PTHR42899">
    <property type="entry name" value="SPERMATOGENESIS-ASSOCIATED PROTEIN 20"/>
    <property type="match status" value="1"/>
</dbReference>
<keyword evidence="3" id="KW-1185">Reference proteome</keyword>
<protein>
    <submittedName>
        <fullName evidence="2">Thioredoxin domain-containing protein</fullName>
    </submittedName>
</protein>
<gene>
    <name evidence="2" type="ORF">GCM10009430_14420</name>
</gene>
<dbReference type="Proteomes" id="UP001501758">
    <property type="component" value="Unassembled WGS sequence"/>
</dbReference>
<dbReference type="CDD" id="cd02955">
    <property type="entry name" value="SSP411"/>
    <property type="match status" value="1"/>
</dbReference>
<evidence type="ECO:0000313" key="3">
    <source>
        <dbReference type="Proteomes" id="UP001501758"/>
    </source>
</evidence>
<evidence type="ECO:0000259" key="1">
    <source>
        <dbReference type="Pfam" id="PF03190"/>
    </source>
</evidence>
<organism evidence="2 3">
    <name type="scientific">Aquimarina litoralis</name>
    <dbReference type="NCBI Taxonomy" id="584605"/>
    <lineage>
        <taxon>Bacteria</taxon>
        <taxon>Pseudomonadati</taxon>
        <taxon>Bacteroidota</taxon>
        <taxon>Flavobacteriia</taxon>
        <taxon>Flavobacteriales</taxon>
        <taxon>Flavobacteriaceae</taxon>
        <taxon>Aquimarina</taxon>
    </lineage>
</organism>
<dbReference type="SUPFAM" id="SSF52833">
    <property type="entry name" value="Thioredoxin-like"/>
    <property type="match status" value="1"/>
</dbReference>
<dbReference type="EMBL" id="BAAAGE010000001">
    <property type="protein sequence ID" value="GAA0717459.1"/>
    <property type="molecule type" value="Genomic_DNA"/>
</dbReference>
<dbReference type="InterPro" id="IPR024705">
    <property type="entry name" value="Ssp411"/>
</dbReference>
<dbReference type="PROSITE" id="PS51257">
    <property type="entry name" value="PROKAR_LIPOPROTEIN"/>
    <property type="match status" value="1"/>
</dbReference>
<sequence length="701" mass="81515">MDLKHQLKKNRLIVIISLMMMIFFGCTKNEKEGDRRYANRLIEETSPYLLQHAYNPVDWRPWSPKEFEEAKTLNKLVLVSVGYSTCHWCHVMEEETFTNDSVAKLMNQNFINIKVDREERPDVDQVYMTALQLMRGSGGWPLNVVTLPNGKPIYSGTYHTKKEWIEVLKKIIRLHKDDPEKLYKYADQVTAGVQEINNFIEPTKKDNPLTRELLKKSVQNGMTDWDYEWGGNMEDKKFVIPSEIGFLLDYAILENDQKTLKHVENTLDKMALGGLYDHVRGGFFRYSTDRFWKVPHFEKMLYTNAQLISLYAKAYKFFKKPLYKEVTVKTIDFLVKEMKSSEGGFYTAIDADSDGEEGKYYLWEELELKEKLKSDFPLFSEYYNLKEENILHSKQYHLLRSVSDSLFASNHNLSLEDFKKQKGKWEEIILELQQDRTRPNLDNKIIVSLNSLLIKGLTDAYQSFKDETFLNEAINIFEFLKKNCLTDGYLMHSYDKGNNKIKGFLDDYAFLMEASIELFSVTLQVKYIDFALGLYTKIDKSFQDASSEMFVYNIEEQLISNIVKVDDGVLPSPNSVIAHSLFRISLVNHNKELLSKSRNMLSLILPKLNENANGFTNWNRLLLHNTYPFYEIAVVGNNAENILGKLQNSYVPNVYIVGTSNESTIPIFQNRYLKGETFIYVCQEGLCKLPVKKVEDAIDLL</sequence>
<evidence type="ECO:0000313" key="2">
    <source>
        <dbReference type="EMBL" id="GAA0717459.1"/>
    </source>
</evidence>
<proteinExistence type="predicted"/>
<feature type="domain" description="Spermatogenesis-associated protein 20-like TRX" evidence="1">
    <location>
        <begin position="39"/>
        <end position="191"/>
    </location>
</feature>
<dbReference type="InterPro" id="IPR004879">
    <property type="entry name" value="Ssp411-like_TRX"/>
</dbReference>
<dbReference type="InterPro" id="IPR008928">
    <property type="entry name" value="6-hairpin_glycosidase_sf"/>
</dbReference>